<evidence type="ECO:0000313" key="3">
    <source>
        <dbReference type="Proteomes" id="UP000230790"/>
    </source>
</evidence>
<proteinExistence type="predicted"/>
<feature type="non-terminal residue" evidence="2">
    <location>
        <position position="103"/>
    </location>
</feature>
<protein>
    <submittedName>
        <fullName evidence="2">FAD-dependent oxidoreductase</fullName>
    </submittedName>
</protein>
<dbReference type="GO" id="GO:0016491">
    <property type="term" value="F:oxidoreductase activity"/>
    <property type="evidence" value="ECO:0007669"/>
    <property type="project" value="InterPro"/>
</dbReference>
<evidence type="ECO:0000313" key="2">
    <source>
        <dbReference type="EMBL" id="PJF45283.1"/>
    </source>
</evidence>
<dbReference type="Pfam" id="PF01593">
    <property type="entry name" value="Amino_oxidase"/>
    <property type="match status" value="1"/>
</dbReference>
<gene>
    <name evidence="2" type="ORF">CUN48_19675</name>
</gene>
<organism evidence="2 3">
    <name type="scientific">Candidatus Thermofonsia Clade 3 bacterium</name>
    <dbReference type="NCBI Taxonomy" id="2364212"/>
    <lineage>
        <taxon>Bacteria</taxon>
        <taxon>Bacillati</taxon>
        <taxon>Chloroflexota</taxon>
        <taxon>Candidatus Thermofontia</taxon>
        <taxon>Candidatus Thermofonsia Clade 3</taxon>
    </lineage>
</organism>
<reference evidence="2 3" key="1">
    <citation type="submission" date="2017-11" db="EMBL/GenBank/DDBJ databases">
        <title>Evolution of Phototrophy in the Chloroflexi Phylum Driven by Horizontal Gene Transfer.</title>
        <authorList>
            <person name="Ward L.M."/>
            <person name="Hemp J."/>
            <person name="Shih P.M."/>
            <person name="Mcglynn S.E."/>
            <person name="Fischer W."/>
        </authorList>
    </citation>
    <scope>NUCLEOTIDE SEQUENCE [LARGE SCALE GENOMIC DNA]</scope>
    <source>
        <strain evidence="2">JP3_7</strain>
    </source>
</reference>
<dbReference type="InterPro" id="IPR036188">
    <property type="entry name" value="FAD/NAD-bd_sf"/>
</dbReference>
<dbReference type="PANTHER" id="PTHR42841">
    <property type="entry name" value="AMINE OXIDASE"/>
    <property type="match status" value="1"/>
</dbReference>
<dbReference type="EMBL" id="PGTN01001252">
    <property type="protein sequence ID" value="PJF45283.1"/>
    <property type="molecule type" value="Genomic_DNA"/>
</dbReference>
<evidence type="ECO:0000259" key="1">
    <source>
        <dbReference type="Pfam" id="PF01593"/>
    </source>
</evidence>
<name>A0A2M8Q658_9CHLR</name>
<comment type="caution">
    <text evidence="2">The sequence shown here is derived from an EMBL/GenBank/DDBJ whole genome shotgun (WGS) entry which is preliminary data.</text>
</comment>
<dbReference type="SUPFAM" id="SSF51905">
    <property type="entry name" value="FAD/NAD(P)-binding domain"/>
    <property type="match status" value="1"/>
</dbReference>
<dbReference type="AlphaFoldDB" id="A0A2M8Q658"/>
<feature type="non-terminal residue" evidence="2">
    <location>
        <position position="1"/>
    </location>
</feature>
<sequence length="103" mass="11508">VLLLAQRLRRQLIDEVLAGDDETTLAYLRRSGFSEQTINHFFRPFYGGIFLDRSLRTSAKCFRFDFKMLSEGAAALPAHGMGAIAGQLGDALLERGLIRLHTP</sequence>
<dbReference type="InterPro" id="IPR002937">
    <property type="entry name" value="Amino_oxidase"/>
</dbReference>
<feature type="domain" description="Amine oxidase" evidence="1">
    <location>
        <begin position="17"/>
        <end position="102"/>
    </location>
</feature>
<accession>A0A2M8Q658</accession>
<dbReference type="Proteomes" id="UP000230790">
    <property type="component" value="Unassembled WGS sequence"/>
</dbReference>